<evidence type="ECO:0000313" key="1">
    <source>
        <dbReference type="EMBL" id="SHI52536.1"/>
    </source>
</evidence>
<gene>
    <name evidence="1" type="ORF">SAMN02745975_00067</name>
</gene>
<sequence length="251" mass="28921">MINDNTIQNKKSIRKLSEPEPYTGLKRGAYKQEKQQSKILFDPLESVNIIADQVYSSYQFRSCLPKFSVVMPKSGDLFQFINITFQEGKLLEDSIKITPLGSKRPGHSRVQFQIQIPYQLIVRDQVSGEVKAMNGNLPEIKKDAVMYIPEARSEFNYRIIAETRTELLHFPESEGEHLIIPIGIFMIISVVGRVRLQLPSYGTFQEPLVGEPYEAIELELCEEFEKRIFPEDFFPTSIEDPDIDPKKFKRG</sequence>
<dbReference type="Proteomes" id="UP000184536">
    <property type="component" value="Unassembled WGS sequence"/>
</dbReference>
<dbReference type="OrthoDB" id="1707171at2"/>
<dbReference type="RefSeq" id="WP_110939385.1">
    <property type="nucleotide sequence ID" value="NZ_FQZV01000003.1"/>
</dbReference>
<proteinExistence type="predicted"/>
<dbReference type="STRING" id="1121919.SAMN02745975_00067"/>
<protein>
    <submittedName>
        <fullName evidence="1">Uncharacterized protein</fullName>
    </submittedName>
</protein>
<organism evidence="1 2">
    <name type="scientific">Geosporobacter subterraneus DSM 17957</name>
    <dbReference type="NCBI Taxonomy" id="1121919"/>
    <lineage>
        <taxon>Bacteria</taxon>
        <taxon>Bacillati</taxon>
        <taxon>Bacillota</taxon>
        <taxon>Clostridia</taxon>
        <taxon>Peptostreptococcales</taxon>
        <taxon>Thermotaleaceae</taxon>
        <taxon>Geosporobacter</taxon>
    </lineage>
</organism>
<reference evidence="2" key="1">
    <citation type="submission" date="2016-11" db="EMBL/GenBank/DDBJ databases">
        <authorList>
            <person name="Varghese N."/>
            <person name="Submissions S."/>
        </authorList>
    </citation>
    <scope>NUCLEOTIDE SEQUENCE [LARGE SCALE GENOMIC DNA]</scope>
    <source>
        <strain evidence="2">DSM 17957</strain>
    </source>
</reference>
<name>A0A1M6BUV9_9FIRM</name>
<dbReference type="EMBL" id="FQZV01000003">
    <property type="protein sequence ID" value="SHI52536.1"/>
    <property type="molecule type" value="Genomic_DNA"/>
</dbReference>
<dbReference type="AlphaFoldDB" id="A0A1M6BUV9"/>
<accession>A0A1M6BUV9</accession>
<evidence type="ECO:0000313" key="2">
    <source>
        <dbReference type="Proteomes" id="UP000184536"/>
    </source>
</evidence>
<keyword evidence="2" id="KW-1185">Reference proteome</keyword>